<proteinExistence type="predicted"/>
<protein>
    <submittedName>
        <fullName evidence="3">Uncharacterized protein</fullName>
    </submittedName>
</protein>
<keyword evidence="4" id="KW-1185">Reference proteome</keyword>
<feature type="region of interest" description="Disordered" evidence="2">
    <location>
        <begin position="473"/>
        <end position="527"/>
    </location>
</feature>
<dbReference type="Proteomes" id="UP000265515">
    <property type="component" value="Unassembled WGS sequence"/>
</dbReference>
<feature type="compositionally biased region" description="Polar residues" evidence="2">
    <location>
        <begin position="510"/>
        <end position="519"/>
    </location>
</feature>
<feature type="compositionally biased region" description="Basic and acidic residues" evidence="2">
    <location>
        <begin position="487"/>
        <end position="499"/>
    </location>
</feature>
<accession>A0A388K6C4</accession>
<evidence type="ECO:0000313" key="3">
    <source>
        <dbReference type="EMBL" id="GBG65604.1"/>
    </source>
</evidence>
<reference evidence="3 4" key="1">
    <citation type="journal article" date="2018" name="Cell">
        <title>The Chara Genome: Secondary Complexity and Implications for Plant Terrestrialization.</title>
        <authorList>
            <person name="Nishiyama T."/>
            <person name="Sakayama H."/>
            <person name="Vries J.D."/>
            <person name="Buschmann H."/>
            <person name="Saint-Marcoux D."/>
            <person name="Ullrich K.K."/>
            <person name="Haas F.B."/>
            <person name="Vanderstraeten L."/>
            <person name="Becker D."/>
            <person name="Lang D."/>
            <person name="Vosolsobe S."/>
            <person name="Rombauts S."/>
            <person name="Wilhelmsson P.K.I."/>
            <person name="Janitza P."/>
            <person name="Kern R."/>
            <person name="Heyl A."/>
            <person name="Rumpler F."/>
            <person name="Villalobos L.I.A.C."/>
            <person name="Clay J.M."/>
            <person name="Skokan R."/>
            <person name="Toyoda A."/>
            <person name="Suzuki Y."/>
            <person name="Kagoshima H."/>
            <person name="Schijlen E."/>
            <person name="Tajeshwar N."/>
            <person name="Catarino B."/>
            <person name="Hetherington A.J."/>
            <person name="Saltykova A."/>
            <person name="Bonnot C."/>
            <person name="Breuninger H."/>
            <person name="Symeonidi A."/>
            <person name="Radhakrishnan G.V."/>
            <person name="Van Nieuwerburgh F."/>
            <person name="Deforce D."/>
            <person name="Chang C."/>
            <person name="Karol K.G."/>
            <person name="Hedrich R."/>
            <person name="Ulvskov P."/>
            <person name="Glockner G."/>
            <person name="Delwiche C.F."/>
            <person name="Petrasek J."/>
            <person name="Van de Peer Y."/>
            <person name="Friml J."/>
            <person name="Beilby M."/>
            <person name="Dolan L."/>
            <person name="Kohara Y."/>
            <person name="Sugano S."/>
            <person name="Fujiyama A."/>
            <person name="Delaux P.-M."/>
            <person name="Quint M."/>
            <person name="TheiBen G."/>
            <person name="Hagemann M."/>
            <person name="Harholt J."/>
            <person name="Dunand C."/>
            <person name="Zachgo S."/>
            <person name="Langdale J."/>
            <person name="Maumus F."/>
            <person name="Straeten D.V.D."/>
            <person name="Gould S.B."/>
            <person name="Rensing S.A."/>
        </authorList>
    </citation>
    <scope>NUCLEOTIDE SEQUENCE [LARGE SCALE GENOMIC DNA]</scope>
    <source>
        <strain evidence="3 4">S276</strain>
    </source>
</reference>
<keyword evidence="1" id="KW-0175">Coiled coil</keyword>
<dbReference type="AlphaFoldDB" id="A0A388K6C4"/>
<feature type="coiled-coil region" evidence="1">
    <location>
        <begin position="81"/>
        <end position="129"/>
    </location>
</feature>
<evidence type="ECO:0000256" key="1">
    <source>
        <dbReference type="SAM" id="Coils"/>
    </source>
</evidence>
<feature type="compositionally biased region" description="Polar residues" evidence="2">
    <location>
        <begin position="474"/>
        <end position="483"/>
    </location>
</feature>
<dbReference type="EMBL" id="BFEA01000063">
    <property type="protein sequence ID" value="GBG65604.1"/>
    <property type="molecule type" value="Genomic_DNA"/>
</dbReference>
<gene>
    <name evidence="3" type="ORF">CBR_g51487</name>
</gene>
<dbReference type="Gramene" id="GBG65604">
    <property type="protein sequence ID" value="GBG65604"/>
    <property type="gene ID" value="CBR_g51487"/>
</dbReference>
<evidence type="ECO:0000256" key="2">
    <source>
        <dbReference type="SAM" id="MobiDB-lite"/>
    </source>
</evidence>
<organism evidence="3 4">
    <name type="scientific">Chara braunii</name>
    <name type="common">Braun's stonewort</name>
    <dbReference type="NCBI Taxonomy" id="69332"/>
    <lineage>
        <taxon>Eukaryota</taxon>
        <taxon>Viridiplantae</taxon>
        <taxon>Streptophyta</taxon>
        <taxon>Charophyceae</taxon>
        <taxon>Charales</taxon>
        <taxon>Characeae</taxon>
        <taxon>Chara</taxon>
    </lineage>
</organism>
<sequence>MAAVPRQQATSAGHVIRPYQRHVSRQLCHVSSCSVPYQQPLSVTSAVPQHMPMLTRSQTGDMEQKQGETTEAYEARMLTLMAEIKQRADAATAAWKKEEDEAEKPRCLVEEHRQKQDEAAAKAADEERIQRCNKIFKEESALLALAAEWQTEAKGGEISNSGIKLSLLLSLFTDLLATCIAQQEDIHCLNHAVHDHKQTVTQLTSRIQLLEQQQCTATPDAGPSNLAVRVNVLEVAVGMLKDGAQQQQATNQQLEQQICAAAAGPTSSPHERIPKFDGLPIFCDATKTEPIPWWRQFELILDIHKTCDPSRHVYLYHWSGGACQAWLDNMLSTHKVKIFELHTKISWKDLKAAWHRRLQVEPPEFQAMNKLGKFYQNTLPSVDWIIEYQHLASTPDLPLAFKGIKHLFIKRSCPALQNALMQVAETLTTSEELFNKASQIIVTNMEARNAGRSSSAGQGRDQHRPKVAVVAATMPTNPSNKAAPSNEGERLAAARDSGRPIKGRGRGKSKTNTASSTGPGQAAQEPWSHYGLSKGAYKVRMRYRYCLWCNGVLHGTVSCPDKAK</sequence>
<evidence type="ECO:0000313" key="4">
    <source>
        <dbReference type="Proteomes" id="UP000265515"/>
    </source>
</evidence>
<name>A0A388K6C4_CHABU</name>
<comment type="caution">
    <text evidence="3">The sequence shown here is derived from an EMBL/GenBank/DDBJ whole genome shotgun (WGS) entry which is preliminary data.</text>
</comment>